<sequence>MKQSLIRRAVMAVAGLLIAAPVAIAQPCHYSEVNPGTGRVSVGDLSIDLGQNDGTESPTAWLGPVTLNRAGGASCSVDPNVSIVERPLYTNGKQLFVSTYSGSEQVVYAIDASTCKIQWKSDSFSGKVRLSGNRLQLDKRKVRLGANCTP</sequence>
<feature type="signal peptide" evidence="1">
    <location>
        <begin position="1"/>
        <end position="25"/>
    </location>
</feature>
<evidence type="ECO:0000313" key="3">
    <source>
        <dbReference type="Proteomes" id="UP000297385"/>
    </source>
</evidence>
<dbReference type="GeneID" id="97309688"/>
<accession>A0A4Y8MVP0</accession>
<proteinExistence type="predicted"/>
<dbReference type="InterPro" id="IPR049346">
    <property type="entry name" value="Tsi1-like_sf"/>
</dbReference>
<name>A0A4Y8MVP0_9BURK</name>
<protein>
    <submittedName>
        <fullName evidence="2">Uncharacterized protein</fullName>
    </submittedName>
</protein>
<dbReference type="AlphaFoldDB" id="A0A4Y8MVP0"/>
<evidence type="ECO:0000256" key="1">
    <source>
        <dbReference type="SAM" id="SignalP"/>
    </source>
</evidence>
<dbReference type="EMBL" id="SNVI01000002">
    <property type="protein sequence ID" value="TFE41509.1"/>
    <property type="molecule type" value="Genomic_DNA"/>
</dbReference>
<dbReference type="Pfam" id="PF21565">
    <property type="entry name" value="Tsi1"/>
    <property type="match status" value="1"/>
</dbReference>
<gene>
    <name evidence="2" type="ORF">E2553_33135</name>
</gene>
<organism evidence="2 3">
    <name type="scientific">Paraburkholderia dipogonis</name>
    <dbReference type="NCBI Taxonomy" id="1211383"/>
    <lineage>
        <taxon>Bacteria</taxon>
        <taxon>Pseudomonadati</taxon>
        <taxon>Pseudomonadota</taxon>
        <taxon>Betaproteobacteria</taxon>
        <taxon>Burkholderiales</taxon>
        <taxon>Burkholderiaceae</taxon>
        <taxon>Paraburkholderia</taxon>
    </lineage>
</organism>
<keyword evidence="1" id="KW-0732">Signal</keyword>
<dbReference type="InterPro" id="IPR049345">
    <property type="entry name" value="Tsi1"/>
</dbReference>
<feature type="chain" id="PRO_5021189677" evidence="1">
    <location>
        <begin position="26"/>
        <end position="150"/>
    </location>
</feature>
<dbReference type="Proteomes" id="UP000297385">
    <property type="component" value="Unassembled WGS sequence"/>
</dbReference>
<evidence type="ECO:0000313" key="2">
    <source>
        <dbReference type="EMBL" id="TFE41509.1"/>
    </source>
</evidence>
<comment type="caution">
    <text evidence="2">The sequence shown here is derived from an EMBL/GenBank/DDBJ whole genome shotgun (WGS) entry which is preliminary data.</text>
</comment>
<dbReference type="Gene3D" id="2.40.128.650">
    <property type="match status" value="1"/>
</dbReference>
<reference evidence="2 3" key="1">
    <citation type="submission" date="2019-03" db="EMBL/GenBank/DDBJ databases">
        <title>Complete Genome Sequence of Paraburkholderia dipogonis ICMP 19430T, a Nitrogen-fixing Symbiont of the South African Invasive Legume Dipogon lignosus in New Zealand.</title>
        <authorList>
            <person name="De Meyer S.E."/>
        </authorList>
    </citation>
    <scope>NUCLEOTIDE SEQUENCE [LARGE SCALE GENOMIC DNA]</scope>
    <source>
        <strain evidence="2 3">ICMP 19430</strain>
    </source>
</reference>
<dbReference type="RefSeq" id="WP_134464605.1">
    <property type="nucleotide sequence ID" value="NZ_JBHMFL010000106.1"/>
</dbReference>